<protein>
    <submittedName>
        <fullName evidence="1">Aspartate racemase</fullName>
    </submittedName>
</protein>
<dbReference type="EMBL" id="UGMS01000001">
    <property type="protein sequence ID" value="STV72934.1"/>
    <property type="molecule type" value="Genomic_DNA"/>
</dbReference>
<name>A0A7H4N0H2_9ENTR</name>
<organism evidence="1 2">
    <name type="scientific">Klebsiella michiganensis</name>
    <dbReference type="NCBI Taxonomy" id="1134687"/>
    <lineage>
        <taxon>Bacteria</taxon>
        <taxon>Pseudomonadati</taxon>
        <taxon>Pseudomonadota</taxon>
        <taxon>Gammaproteobacteria</taxon>
        <taxon>Enterobacterales</taxon>
        <taxon>Enterobacteriaceae</taxon>
        <taxon>Klebsiella/Raoultella group</taxon>
        <taxon>Klebsiella</taxon>
    </lineage>
</organism>
<dbReference type="InterPro" id="IPR001920">
    <property type="entry name" value="Asp/Glu_race"/>
</dbReference>
<evidence type="ECO:0000313" key="1">
    <source>
        <dbReference type="EMBL" id="STV72934.1"/>
    </source>
</evidence>
<comment type="caution">
    <text evidence="1">The sequence shown here is derived from an EMBL/GenBank/DDBJ whole genome shotgun (WGS) entry which is preliminary data.</text>
</comment>
<evidence type="ECO:0000313" key="2">
    <source>
        <dbReference type="Proteomes" id="UP000254863"/>
    </source>
</evidence>
<proteinExistence type="predicted"/>
<dbReference type="Gene3D" id="3.40.50.1860">
    <property type="match status" value="1"/>
</dbReference>
<dbReference type="SUPFAM" id="SSF53681">
    <property type="entry name" value="Aspartate/glutamate racemase"/>
    <property type="match status" value="1"/>
</dbReference>
<reference evidence="1 2" key="1">
    <citation type="submission" date="2018-06" db="EMBL/GenBank/DDBJ databases">
        <authorList>
            <consortium name="Pathogen Informatics"/>
            <person name="Doyle S."/>
        </authorList>
    </citation>
    <scope>NUCLEOTIDE SEQUENCE [LARGE SCALE GENOMIC DNA]</scope>
    <source>
        <strain evidence="1 2">NCTC11685</strain>
    </source>
</reference>
<accession>A0A7H4N0H2</accession>
<gene>
    <name evidence="1" type="ORF">NCTC11685_00738</name>
</gene>
<dbReference type="AlphaFoldDB" id="A0A7H4N0H2"/>
<dbReference type="Proteomes" id="UP000254863">
    <property type="component" value="Unassembled WGS sequence"/>
</dbReference>
<dbReference type="GO" id="GO:0016855">
    <property type="term" value="F:racemase and epimerase activity, acting on amino acids and derivatives"/>
    <property type="evidence" value="ECO:0007669"/>
    <property type="project" value="InterPro"/>
</dbReference>
<sequence length="85" mass="9241">MSTPFLLGILGGMGPLATLDLMHKLLRATPASSDQQQIPHVVWNVPQIADRQRALAGTGPSPLPQLLFGVEQLKPRGRQSYCHCL</sequence>